<accession>A0A1H6BNX1</accession>
<keyword evidence="4 5" id="KW-0472">Membrane</keyword>
<evidence type="ECO:0000256" key="4">
    <source>
        <dbReference type="ARBA" id="ARBA00023136"/>
    </source>
</evidence>
<dbReference type="OrthoDB" id="9808930at2"/>
<reference evidence="7" key="1">
    <citation type="submission" date="2016-10" db="EMBL/GenBank/DDBJ databases">
        <authorList>
            <person name="Varghese N."/>
            <person name="Submissions S."/>
        </authorList>
    </citation>
    <scope>NUCLEOTIDE SEQUENCE [LARGE SCALE GENOMIC DNA]</scope>
    <source>
        <strain evidence="7">DSM 43163</strain>
    </source>
</reference>
<evidence type="ECO:0000256" key="5">
    <source>
        <dbReference type="SAM" id="Phobius"/>
    </source>
</evidence>
<dbReference type="RefSeq" id="WP_103939105.1">
    <property type="nucleotide sequence ID" value="NZ_FNVO01000007.1"/>
</dbReference>
<dbReference type="Proteomes" id="UP000236723">
    <property type="component" value="Unassembled WGS sequence"/>
</dbReference>
<evidence type="ECO:0000313" key="6">
    <source>
        <dbReference type="EMBL" id="SEG62374.1"/>
    </source>
</evidence>
<dbReference type="Pfam" id="PF09685">
    <property type="entry name" value="MamF_MmsF"/>
    <property type="match status" value="1"/>
</dbReference>
<proteinExistence type="predicted"/>
<evidence type="ECO:0000256" key="3">
    <source>
        <dbReference type="ARBA" id="ARBA00022989"/>
    </source>
</evidence>
<comment type="subcellular location">
    <subcellularLocation>
        <location evidence="1">Membrane</location>
        <topology evidence="1">Multi-pass membrane protein</topology>
    </subcellularLocation>
</comment>
<feature type="transmembrane region" description="Helical" evidence="5">
    <location>
        <begin position="118"/>
        <end position="143"/>
    </location>
</feature>
<evidence type="ECO:0008006" key="8">
    <source>
        <dbReference type="Google" id="ProtNLM"/>
    </source>
</evidence>
<evidence type="ECO:0000313" key="7">
    <source>
        <dbReference type="Proteomes" id="UP000236723"/>
    </source>
</evidence>
<keyword evidence="2 5" id="KW-0812">Transmembrane</keyword>
<sequence>MGNPPPTPPVPPPGYQYQYGHGPYDQWYGYGPPGVPADPQQGGPVTGDDTTWGLMCYLGTLIFGFLAPLVIYFARKNRSAFVRFHAAQALNYQITIFIQVMAPFLVAIPLAVVTNDPVWLVLVAPLAVFHMFAQWVFLILGTIRASQGRYHRFPVWTCFPMIK</sequence>
<keyword evidence="3 5" id="KW-1133">Transmembrane helix</keyword>
<evidence type="ECO:0000256" key="2">
    <source>
        <dbReference type="ARBA" id="ARBA00022692"/>
    </source>
</evidence>
<evidence type="ECO:0000256" key="1">
    <source>
        <dbReference type="ARBA" id="ARBA00004141"/>
    </source>
</evidence>
<gene>
    <name evidence="6" type="ORF">SAMN04489712_107292</name>
</gene>
<dbReference type="AlphaFoldDB" id="A0A1H6BNX1"/>
<name>A0A1H6BNX1_9ACTN</name>
<keyword evidence="7" id="KW-1185">Reference proteome</keyword>
<feature type="transmembrane region" description="Helical" evidence="5">
    <location>
        <begin position="94"/>
        <end position="112"/>
    </location>
</feature>
<feature type="transmembrane region" description="Helical" evidence="5">
    <location>
        <begin position="52"/>
        <end position="74"/>
    </location>
</feature>
<dbReference type="EMBL" id="FNVO01000007">
    <property type="protein sequence ID" value="SEG62374.1"/>
    <property type="molecule type" value="Genomic_DNA"/>
</dbReference>
<dbReference type="InterPro" id="IPR019109">
    <property type="entry name" value="MamF_MmsF"/>
</dbReference>
<protein>
    <recommendedName>
        <fullName evidence="8">DUF4870 domain-containing protein</fullName>
    </recommendedName>
</protein>
<organism evidence="6 7">
    <name type="scientific">Thermomonospora echinospora</name>
    <dbReference type="NCBI Taxonomy" id="1992"/>
    <lineage>
        <taxon>Bacteria</taxon>
        <taxon>Bacillati</taxon>
        <taxon>Actinomycetota</taxon>
        <taxon>Actinomycetes</taxon>
        <taxon>Streptosporangiales</taxon>
        <taxon>Thermomonosporaceae</taxon>
        <taxon>Thermomonospora</taxon>
    </lineage>
</organism>